<organism evidence="1 2">
    <name type="scientific">Camellia lanceoleosa</name>
    <dbReference type="NCBI Taxonomy" id="1840588"/>
    <lineage>
        <taxon>Eukaryota</taxon>
        <taxon>Viridiplantae</taxon>
        <taxon>Streptophyta</taxon>
        <taxon>Embryophyta</taxon>
        <taxon>Tracheophyta</taxon>
        <taxon>Spermatophyta</taxon>
        <taxon>Magnoliopsida</taxon>
        <taxon>eudicotyledons</taxon>
        <taxon>Gunneridae</taxon>
        <taxon>Pentapetalae</taxon>
        <taxon>asterids</taxon>
        <taxon>Ericales</taxon>
        <taxon>Theaceae</taxon>
        <taxon>Camellia</taxon>
    </lineage>
</organism>
<protein>
    <submittedName>
        <fullName evidence="1">Uncharacterized protein</fullName>
    </submittedName>
</protein>
<keyword evidence="2" id="KW-1185">Reference proteome</keyword>
<sequence>MHQTVDSAFVGKRNRVVDDDIPSSLLQEQTGPSSSCVTWNEKTQIVESTGHQYDHDPTAEILTMNFDGISQEKGAVNLINIDRMDFQFDNEDARTSISGQNMKLI</sequence>
<comment type="caution">
    <text evidence="1">The sequence shown here is derived from an EMBL/GenBank/DDBJ whole genome shotgun (WGS) entry which is preliminary data.</text>
</comment>
<gene>
    <name evidence="1" type="ORF">LOK49_LG09G00905</name>
</gene>
<evidence type="ECO:0000313" key="1">
    <source>
        <dbReference type="EMBL" id="KAI8001211.1"/>
    </source>
</evidence>
<accession>A0ACC0GP07</accession>
<evidence type="ECO:0000313" key="2">
    <source>
        <dbReference type="Proteomes" id="UP001060215"/>
    </source>
</evidence>
<dbReference type="EMBL" id="CM045765">
    <property type="protein sequence ID" value="KAI8001211.1"/>
    <property type="molecule type" value="Genomic_DNA"/>
</dbReference>
<proteinExistence type="predicted"/>
<reference evidence="1 2" key="1">
    <citation type="journal article" date="2022" name="Plant J.">
        <title>Chromosome-level genome of Camellia lanceoleosa provides a valuable resource for understanding genome evolution and self-incompatibility.</title>
        <authorList>
            <person name="Gong W."/>
            <person name="Xiao S."/>
            <person name="Wang L."/>
            <person name="Liao Z."/>
            <person name="Chang Y."/>
            <person name="Mo W."/>
            <person name="Hu G."/>
            <person name="Li W."/>
            <person name="Zhao G."/>
            <person name="Zhu H."/>
            <person name="Hu X."/>
            <person name="Ji K."/>
            <person name="Xiang X."/>
            <person name="Song Q."/>
            <person name="Yuan D."/>
            <person name="Jin S."/>
            <person name="Zhang L."/>
        </authorList>
    </citation>
    <scope>NUCLEOTIDE SEQUENCE [LARGE SCALE GENOMIC DNA]</scope>
    <source>
        <strain evidence="1">SQ_2022a</strain>
    </source>
</reference>
<dbReference type="Proteomes" id="UP001060215">
    <property type="component" value="Chromosome 8"/>
</dbReference>
<name>A0ACC0GP07_9ERIC</name>